<name>A0A1A8H3Y1_9TELE</name>
<feature type="non-terminal residue" evidence="2">
    <location>
        <position position="1"/>
    </location>
</feature>
<dbReference type="EMBL" id="HAEC01010695">
    <property type="protein sequence ID" value="SBQ78911.1"/>
    <property type="molecule type" value="Transcribed_RNA"/>
</dbReference>
<feature type="region of interest" description="Disordered" evidence="1">
    <location>
        <begin position="25"/>
        <end position="54"/>
    </location>
</feature>
<accession>A0A1A8H3Y1</accession>
<evidence type="ECO:0000313" key="2">
    <source>
        <dbReference type="EMBL" id="SBQ78911.1"/>
    </source>
</evidence>
<reference evidence="2" key="1">
    <citation type="submission" date="2016-05" db="EMBL/GenBank/DDBJ databases">
        <authorList>
            <person name="Lavstsen T."/>
            <person name="Jespersen J.S."/>
        </authorList>
    </citation>
    <scope>NUCLEOTIDE SEQUENCE</scope>
    <source>
        <tissue evidence="2">Brain</tissue>
    </source>
</reference>
<organism evidence="2">
    <name type="scientific">Nothobranchius korthausae</name>
    <dbReference type="NCBI Taxonomy" id="1143690"/>
    <lineage>
        <taxon>Eukaryota</taxon>
        <taxon>Metazoa</taxon>
        <taxon>Chordata</taxon>
        <taxon>Craniata</taxon>
        <taxon>Vertebrata</taxon>
        <taxon>Euteleostomi</taxon>
        <taxon>Actinopterygii</taxon>
        <taxon>Neopterygii</taxon>
        <taxon>Teleostei</taxon>
        <taxon>Neoteleostei</taxon>
        <taxon>Acanthomorphata</taxon>
        <taxon>Ovalentaria</taxon>
        <taxon>Atherinomorphae</taxon>
        <taxon>Cyprinodontiformes</taxon>
        <taxon>Nothobranchiidae</taxon>
        <taxon>Nothobranchius</taxon>
    </lineage>
</organism>
<sequence length="54" mass="5566">GKEHSTRGAICPGGRPPAAAEVLTLGAKGRHGPHHHPKAESPRGGNTGRKINIK</sequence>
<gene>
    <name evidence="2" type="primary">Nfu_g_1_023434</name>
</gene>
<feature type="compositionally biased region" description="Basic residues" evidence="1">
    <location>
        <begin position="28"/>
        <end position="37"/>
    </location>
</feature>
<proteinExistence type="predicted"/>
<dbReference type="AlphaFoldDB" id="A0A1A8H3Y1"/>
<reference evidence="2" key="2">
    <citation type="submission" date="2016-06" db="EMBL/GenBank/DDBJ databases">
        <title>The genome of a short-lived fish provides insights into sex chromosome evolution and the genetic control of aging.</title>
        <authorList>
            <person name="Reichwald K."/>
            <person name="Felder M."/>
            <person name="Petzold A."/>
            <person name="Koch P."/>
            <person name="Groth M."/>
            <person name="Platzer M."/>
        </authorList>
    </citation>
    <scope>NUCLEOTIDE SEQUENCE</scope>
    <source>
        <tissue evidence="2">Brain</tissue>
    </source>
</reference>
<evidence type="ECO:0000256" key="1">
    <source>
        <dbReference type="SAM" id="MobiDB-lite"/>
    </source>
</evidence>
<protein>
    <submittedName>
        <fullName evidence="2">Uncharacterized protein</fullName>
    </submittedName>
</protein>
<feature type="non-terminal residue" evidence="2">
    <location>
        <position position="54"/>
    </location>
</feature>